<accession>A0A0A9BSS3</accession>
<reference evidence="2" key="2">
    <citation type="journal article" date="2015" name="Data Brief">
        <title>Shoot transcriptome of the giant reed, Arundo donax.</title>
        <authorList>
            <person name="Barrero R.A."/>
            <person name="Guerrero F.D."/>
            <person name="Moolhuijzen P."/>
            <person name="Goolsby J.A."/>
            <person name="Tidwell J."/>
            <person name="Bellgard S.E."/>
            <person name="Bellgard M.I."/>
        </authorList>
    </citation>
    <scope>NUCLEOTIDE SEQUENCE</scope>
    <source>
        <tissue evidence="2">Shoot tissue taken approximately 20 cm above the soil surface</tissue>
    </source>
</reference>
<name>A0A0A9BSS3_ARUDO</name>
<dbReference type="AlphaFoldDB" id="A0A0A9BSS3"/>
<keyword evidence="1" id="KW-0812">Transmembrane</keyword>
<evidence type="ECO:0000256" key="1">
    <source>
        <dbReference type="SAM" id="Phobius"/>
    </source>
</evidence>
<keyword evidence="1" id="KW-0472">Membrane</keyword>
<dbReference type="EMBL" id="GBRH01232647">
    <property type="protein sequence ID" value="JAD65248.1"/>
    <property type="molecule type" value="Transcribed_RNA"/>
</dbReference>
<proteinExistence type="predicted"/>
<reference evidence="2" key="1">
    <citation type="submission" date="2014-09" db="EMBL/GenBank/DDBJ databases">
        <authorList>
            <person name="Magalhaes I.L.F."/>
            <person name="Oliveira U."/>
            <person name="Santos F.R."/>
            <person name="Vidigal T.H.D.A."/>
            <person name="Brescovit A.D."/>
            <person name="Santos A.J."/>
        </authorList>
    </citation>
    <scope>NUCLEOTIDE SEQUENCE</scope>
    <source>
        <tissue evidence="2">Shoot tissue taken approximately 20 cm above the soil surface</tissue>
    </source>
</reference>
<organism evidence="2">
    <name type="scientific">Arundo donax</name>
    <name type="common">Giant reed</name>
    <name type="synonym">Donax arundinaceus</name>
    <dbReference type="NCBI Taxonomy" id="35708"/>
    <lineage>
        <taxon>Eukaryota</taxon>
        <taxon>Viridiplantae</taxon>
        <taxon>Streptophyta</taxon>
        <taxon>Embryophyta</taxon>
        <taxon>Tracheophyta</taxon>
        <taxon>Spermatophyta</taxon>
        <taxon>Magnoliopsida</taxon>
        <taxon>Liliopsida</taxon>
        <taxon>Poales</taxon>
        <taxon>Poaceae</taxon>
        <taxon>PACMAD clade</taxon>
        <taxon>Arundinoideae</taxon>
        <taxon>Arundineae</taxon>
        <taxon>Arundo</taxon>
    </lineage>
</organism>
<keyword evidence="1" id="KW-1133">Transmembrane helix</keyword>
<sequence>MRFQTTLESEFYPVFRSVSTVFAVTDKPPGPVLAVGSVTKTLVIILWFLHISKCT</sequence>
<feature type="transmembrane region" description="Helical" evidence="1">
    <location>
        <begin position="32"/>
        <end position="49"/>
    </location>
</feature>
<protein>
    <submittedName>
        <fullName evidence="2">Uncharacterized protein</fullName>
    </submittedName>
</protein>
<evidence type="ECO:0000313" key="2">
    <source>
        <dbReference type="EMBL" id="JAD65248.1"/>
    </source>
</evidence>